<comment type="caution">
    <text evidence="2">The sequence shown here is derived from an EMBL/GenBank/DDBJ whole genome shotgun (WGS) entry which is preliminary data.</text>
</comment>
<dbReference type="SUPFAM" id="SSF56935">
    <property type="entry name" value="Porins"/>
    <property type="match status" value="1"/>
</dbReference>
<evidence type="ECO:0000313" key="2">
    <source>
        <dbReference type="EMBL" id="RFT17054.1"/>
    </source>
</evidence>
<evidence type="ECO:0000259" key="1">
    <source>
        <dbReference type="Pfam" id="PF25183"/>
    </source>
</evidence>
<organism evidence="2 3">
    <name type="scientific">Candidatus Saccharicenans subterraneus</name>
    <dbReference type="NCBI Taxonomy" id="2508984"/>
    <lineage>
        <taxon>Bacteria</taxon>
        <taxon>Candidatus Aminicenantota</taxon>
        <taxon>Candidatus Aminicenantia</taxon>
        <taxon>Candidatus Aminicenantales</taxon>
        <taxon>Candidatus Saccharicenantaceae</taxon>
        <taxon>Candidatus Saccharicenans</taxon>
    </lineage>
</organism>
<reference evidence="2 3" key="1">
    <citation type="submission" date="2018-08" db="EMBL/GenBank/DDBJ databases">
        <title>Genome analysis of the thermophilic bacterium of the candidate phylum Aminicenantes from deep subsurface aquifer revealed its physiology and ecological role.</title>
        <authorList>
            <person name="Kadnikov V.V."/>
            <person name="Mardanov A.V."/>
            <person name="Beletsky A.V."/>
            <person name="Karnachuk O.V."/>
            <person name="Ravin N.V."/>
        </authorList>
    </citation>
    <scope>NUCLEOTIDE SEQUENCE [LARGE SCALE GENOMIC DNA]</scope>
    <source>
        <strain evidence="2">BY38</strain>
    </source>
</reference>
<dbReference type="SUPFAM" id="SSF49464">
    <property type="entry name" value="Carboxypeptidase regulatory domain-like"/>
    <property type="match status" value="1"/>
</dbReference>
<sequence length="1008" mass="112381">MLLTATASLEAAVKLDGSVKGRITDKSGQPVEGAYIYLSSPSLVGLRYFLTGKNGYYYFLNLPSGSYKLAVEAPGFHTAIINDIRVETGKTLTLPVSLEAAEDQEEERVLLYPLPALDKENPGISHVLDRDILNHIPRTKDLAGLLQLAPGLNPETPPRDLNFSVNGSAVGSSLVTFSGNDLNHPLNLTLARNINPESVEEIEIVNAGNPVENYSTSGAFIKIIPRNGQNRSSGQLQFLGTGGNLTGSLWSQDELNQMESPPIVKDRYNLDFDLALEGSILPDRVWYFTNFRYNRRARSTPFAPWRDPNNVPYPMYSWKAGDFTSLFRFTSQVTAEINASIMLSFNKNSQTVDPEFLTPFNPQIATLNIAGQNLFLLSASGGYKLNQATQASLFLFYTRDSLPRRLDAKAESNPRYVDLGSGYSWGSGPFNRDQIGEVFRAGASITRFQTFLKAFHELVAGAEYQSTRADDSVWKSSNLIHYYLNGNPYYYGTGVSPETGNLVGKGLVGFYLASAARDGLLQRATSHRLTLYLHDTFNLGRRLNFSLGLKFERIQSGLAAVYKGISGTSFSFYAGEATIRPVYGVNPYSAVNYPSWDNMVIWYNLSPRLGLVFDLLGTGKTLLKGSFGRYPDNINLSYLMTFGPGWATGYHNFYWYDENQDGAADIDDTFLPLPEDYRIHLKDYFLKRVSPDLKAPQTTEWTATLEQQLSEMFTLSLSYISRTRTRILEDVLYDPDADREWYSADQVAGLWIPFSTVVPGQSGYGEVPVTVYFPSSGAPAFFTRLSNVEGLKQKYSAVQLVARKKMSDNWQLLASATWSRAQGNAGLSRLNATTLTQLANSPNSLVNVTTGSRLDLDRPWIIKVMGTYRLPRDFYLSALFQYLSGTPWARTVTVVPPTSWLESHQAQNIPATVYLEEPGSRRWPDFHSLDLRLERSFRVGQKTRLNVAIDVLNVLGKKYGLKDLNDGGYWYPEGEGSSAGTRIYSPSYQKILALYGTRSGQLTFSLKF</sequence>
<dbReference type="Gene3D" id="2.60.40.1120">
    <property type="entry name" value="Carboxypeptidase-like, regulatory domain"/>
    <property type="match status" value="1"/>
</dbReference>
<gene>
    <name evidence="2" type="ORF">OP8BY_0996</name>
</gene>
<dbReference type="Pfam" id="PF25183">
    <property type="entry name" value="OMP_b-brl_4"/>
    <property type="match status" value="1"/>
</dbReference>
<name>A0A3E2BQR4_9BACT</name>
<evidence type="ECO:0000313" key="3">
    <source>
        <dbReference type="Proteomes" id="UP000257323"/>
    </source>
</evidence>
<dbReference type="InterPro" id="IPR057601">
    <property type="entry name" value="Oar-like_b-barrel"/>
</dbReference>
<dbReference type="EMBL" id="QUAH01000001">
    <property type="protein sequence ID" value="RFT17054.1"/>
    <property type="molecule type" value="Genomic_DNA"/>
</dbReference>
<proteinExistence type="predicted"/>
<dbReference type="Pfam" id="PF13620">
    <property type="entry name" value="CarboxypepD_reg"/>
    <property type="match status" value="1"/>
</dbReference>
<accession>A0A3E2BQR4</accession>
<protein>
    <submittedName>
        <fullName evidence="2">Oar protein</fullName>
    </submittedName>
</protein>
<dbReference type="Proteomes" id="UP000257323">
    <property type="component" value="Unassembled WGS sequence"/>
</dbReference>
<dbReference type="AlphaFoldDB" id="A0A3E2BQR4"/>
<feature type="domain" description="TonB-dependent transporter Oar-like beta-barrel" evidence="1">
    <location>
        <begin position="450"/>
        <end position="871"/>
    </location>
</feature>
<dbReference type="InterPro" id="IPR008969">
    <property type="entry name" value="CarboxyPept-like_regulatory"/>
</dbReference>